<protein>
    <recommendedName>
        <fullName evidence="3">GGDEF domain-containing protein</fullName>
    </recommendedName>
</protein>
<dbReference type="STRING" id="204536.SULAZ_0895"/>
<accession>C1DUT6</accession>
<name>C1DUT6_SULAA</name>
<dbReference type="RefSeq" id="WP_012673515.1">
    <property type="nucleotide sequence ID" value="NC_012438.1"/>
</dbReference>
<proteinExistence type="predicted"/>
<dbReference type="Proteomes" id="UP000001369">
    <property type="component" value="Chromosome"/>
</dbReference>
<organism evidence="1 2">
    <name type="scientific">Sulfurihydrogenibium azorense (strain DSM 15241 / OCM 825 / Az-Fu1)</name>
    <dbReference type="NCBI Taxonomy" id="204536"/>
    <lineage>
        <taxon>Bacteria</taxon>
        <taxon>Pseudomonadati</taxon>
        <taxon>Aquificota</taxon>
        <taxon>Aquificia</taxon>
        <taxon>Aquificales</taxon>
        <taxon>Hydrogenothermaceae</taxon>
        <taxon>Sulfurihydrogenibium</taxon>
    </lineage>
</organism>
<evidence type="ECO:0008006" key="3">
    <source>
        <dbReference type="Google" id="ProtNLM"/>
    </source>
</evidence>
<dbReference type="AlphaFoldDB" id="C1DUT6"/>
<reference evidence="1 2" key="1">
    <citation type="journal article" date="2009" name="J. Bacteriol.">
        <title>Complete and draft genome sequences of six members of the Aquificales.</title>
        <authorList>
            <person name="Reysenbach A.L."/>
            <person name="Hamamura N."/>
            <person name="Podar M."/>
            <person name="Griffiths E."/>
            <person name="Ferreira S."/>
            <person name="Hochstein R."/>
            <person name="Heidelberg J."/>
            <person name="Johnson J."/>
            <person name="Mead D."/>
            <person name="Pohorille A."/>
            <person name="Sarmiento M."/>
            <person name="Schweighofer K."/>
            <person name="Seshadri R."/>
            <person name="Voytek M.A."/>
        </authorList>
    </citation>
    <scope>NUCLEOTIDE SEQUENCE [LARGE SCALE GENOMIC DNA]</scope>
    <source>
        <strain evidence="2">Az-Fu1 / DSM 15241 / OCM 825</strain>
    </source>
</reference>
<dbReference type="HOGENOM" id="CLU_1805176_0_0_0"/>
<dbReference type="OrthoDB" id="13681at2"/>
<dbReference type="KEGG" id="saf:SULAZ_0895"/>
<keyword evidence="2" id="KW-1185">Reference proteome</keyword>
<evidence type="ECO:0000313" key="1">
    <source>
        <dbReference type="EMBL" id="ACN98190.1"/>
    </source>
</evidence>
<evidence type="ECO:0000313" key="2">
    <source>
        <dbReference type="Proteomes" id="UP000001369"/>
    </source>
</evidence>
<sequence>MKTNEELKFYDFEVFKALVEIEIERIKRYGKSKHFSIAFLYFPSITKLLQENKPKDIDIFFKLRENIRSVDVLSPVDDDFVFLFFPETDKNQVVKAIERIKKSVKIELVEGIASYPEDGKTSRELFDYMVKIMNDKLLPIIEI</sequence>
<dbReference type="EMBL" id="CP001229">
    <property type="protein sequence ID" value="ACN98190.1"/>
    <property type="molecule type" value="Genomic_DNA"/>
</dbReference>
<gene>
    <name evidence="1" type="ordered locus">SULAZ_0895</name>
</gene>